<sequence>MCNTNYWLAYVRCCRCACRDAHEDELASKVFSVRHSFFKVVLSSHSIVNPYHRICSIAASTSSIHGDHFSNPLLVFDSSQHGASTVVSSSTSPTSVLPGNITSTDNSGNTAEFTTPQMITLLMPLYMMCMMLSCL</sequence>
<keyword evidence="2" id="KW-1185">Reference proteome</keyword>
<dbReference type="EMBL" id="JBBPBM010000033">
    <property type="protein sequence ID" value="KAK8533140.1"/>
    <property type="molecule type" value="Genomic_DNA"/>
</dbReference>
<organism evidence="1 2">
    <name type="scientific">Hibiscus sabdariffa</name>
    <name type="common">roselle</name>
    <dbReference type="NCBI Taxonomy" id="183260"/>
    <lineage>
        <taxon>Eukaryota</taxon>
        <taxon>Viridiplantae</taxon>
        <taxon>Streptophyta</taxon>
        <taxon>Embryophyta</taxon>
        <taxon>Tracheophyta</taxon>
        <taxon>Spermatophyta</taxon>
        <taxon>Magnoliopsida</taxon>
        <taxon>eudicotyledons</taxon>
        <taxon>Gunneridae</taxon>
        <taxon>Pentapetalae</taxon>
        <taxon>rosids</taxon>
        <taxon>malvids</taxon>
        <taxon>Malvales</taxon>
        <taxon>Malvaceae</taxon>
        <taxon>Malvoideae</taxon>
        <taxon>Hibiscus</taxon>
    </lineage>
</organism>
<name>A0ABR2D9R0_9ROSI</name>
<reference evidence="1 2" key="1">
    <citation type="journal article" date="2024" name="G3 (Bethesda)">
        <title>Genome assembly of Hibiscus sabdariffa L. provides insights into metabolisms of medicinal natural products.</title>
        <authorList>
            <person name="Kim T."/>
        </authorList>
    </citation>
    <scope>NUCLEOTIDE SEQUENCE [LARGE SCALE GENOMIC DNA]</scope>
    <source>
        <strain evidence="1">TK-2024</strain>
        <tissue evidence="1">Old leaves</tissue>
    </source>
</reference>
<comment type="caution">
    <text evidence="1">The sequence shown here is derived from an EMBL/GenBank/DDBJ whole genome shotgun (WGS) entry which is preliminary data.</text>
</comment>
<dbReference type="Proteomes" id="UP001472677">
    <property type="component" value="Unassembled WGS sequence"/>
</dbReference>
<accession>A0ABR2D9R0</accession>
<gene>
    <name evidence="1" type="ORF">V6N12_076420</name>
</gene>
<evidence type="ECO:0000313" key="2">
    <source>
        <dbReference type="Proteomes" id="UP001472677"/>
    </source>
</evidence>
<protein>
    <submittedName>
        <fullName evidence="1">Uncharacterized protein</fullName>
    </submittedName>
</protein>
<proteinExistence type="predicted"/>
<evidence type="ECO:0000313" key="1">
    <source>
        <dbReference type="EMBL" id="KAK8533140.1"/>
    </source>
</evidence>